<dbReference type="Proteomes" id="UP000054815">
    <property type="component" value="Unassembled WGS sequence"/>
</dbReference>
<protein>
    <submittedName>
        <fullName evidence="1">Uncharacterized protein</fullName>
    </submittedName>
</protein>
<organism evidence="1 2">
    <name type="scientific">Trichinella pseudospiralis</name>
    <name type="common">Parasitic roundworm</name>
    <dbReference type="NCBI Taxonomy" id="6337"/>
    <lineage>
        <taxon>Eukaryota</taxon>
        <taxon>Metazoa</taxon>
        <taxon>Ecdysozoa</taxon>
        <taxon>Nematoda</taxon>
        <taxon>Enoplea</taxon>
        <taxon>Dorylaimia</taxon>
        <taxon>Trichinellida</taxon>
        <taxon>Trichinellidae</taxon>
        <taxon>Trichinella</taxon>
    </lineage>
</organism>
<gene>
    <name evidence="1" type="ORF">T4E_9753</name>
</gene>
<reference evidence="1 2" key="1">
    <citation type="submission" date="2015-01" db="EMBL/GenBank/DDBJ databases">
        <title>Evolution of Trichinella species and genotypes.</title>
        <authorList>
            <person name="Korhonen P.K."/>
            <person name="Edoardo P."/>
            <person name="Giuseppe L.R."/>
            <person name="Gasser R.B."/>
        </authorList>
    </citation>
    <scope>NUCLEOTIDE SEQUENCE [LARGE SCALE GENOMIC DNA]</scope>
    <source>
        <strain evidence="1">ISS141</strain>
    </source>
</reference>
<evidence type="ECO:0000313" key="2">
    <source>
        <dbReference type="Proteomes" id="UP000054815"/>
    </source>
</evidence>
<comment type="caution">
    <text evidence="1">The sequence shown here is derived from an EMBL/GenBank/DDBJ whole genome shotgun (WGS) entry which is preliminary data.</text>
</comment>
<name>A0A0V0XHQ7_TRIPS</name>
<sequence>MAFFKSDEMLTQMKSINECNEKIAEEQKLNQTDPIVCNLHVYFHRVYYFVLHDSETTKLVLQFSS</sequence>
<accession>A0A0V0XHQ7</accession>
<proteinExistence type="predicted"/>
<dbReference type="AlphaFoldDB" id="A0A0V0XHQ7"/>
<dbReference type="EMBL" id="JYDU01000281">
    <property type="protein sequence ID" value="KRX87529.1"/>
    <property type="molecule type" value="Genomic_DNA"/>
</dbReference>
<evidence type="ECO:0000313" key="1">
    <source>
        <dbReference type="EMBL" id="KRX87529.1"/>
    </source>
</evidence>